<dbReference type="AlphaFoldDB" id="A0A5N6N709"/>
<dbReference type="EMBL" id="SZYD01000013">
    <property type="protein sequence ID" value="KAD4386034.1"/>
    <property type="molecule type" value="Genomic_DNA"/>
</dbReference>
<reference evidence="2 3" key="1">
    <citation type="submission" date="2019-05" db="EMBL/GenBank/DDBJ databases">
        <title>Mikania micrantha, genome provides insights into the molecular mechanism of rapid growth.</title>
        <authorList>
            <person name="Liu B."/>
        </authorList>
    </citation>
    <scope>NUCLEOTIDE SEQUENCE [LARGE SCALE GENOMIC DNA]</scope>
    <source>
        <strain evidence="2">NLD-2019</strain>
        <tissue evidence="2">Leaf</tissue>
    </source>
</reference>
<evidence type="ECO:0000256" key="1">
    <source>
        <dbReference type="SAM" id="SignalP"/>
    </source>
</evidence>
<protein>
    <recommendedName>
        <fullName evidence="4">Glycine-rich protein</fullName>
    </recommendedName>
</protein>
<comment type="caution">
    <text evidence="2">The sequence shown here is derived from an EMBL/GenBank/DDBJ whole genome shotgun (WGS) entry which is preliminary data.</text>
</comment>
<keyword evidence="1" id="KW-0732">Signal</keyword>
<proteinExistence type="predicted"/>
<accession>A0A5N6N709</accession>
<gene>
    <name evidence="2" type="ORF">E3N88_26203</name>
</gene>
<evidence type="ECO:0000313" key="3">
    <source>
        <dbReference type="Proteomes" id="UP000326396"/>
    </source>
</evidence>
<organism evidence="2 3">
    <name type="scientific">Mikania micrantha</name>
    <name type="common">bitter vine</name>
    <dbReference type="NCBI Taxonomy" id="192012"/>
    <lineage>
        <taxon>Eukaryota</taxon>
        <taxon>Viridiplantae</taxon>
        <taxon>Streptophyta</taxon>
        <taxon>Embryophyta</taxon>
        <taxon>Tracheophyta</taxon>
        <taxon>Spermatophyta</taxon>
        <taxon>Magnoliopsida</taxon>
        <taxon>eudicotyledons</taxon>
        <taxon>Gunneridae</taxon>
        <taxon>Pentapetalae</taxon>
        <taxon>asterids</taxon>
        <taxon>campanulids</taxon>
        <taxon>Asterales</taxon>
        <taxon>Asteraceae</taxon>
        <taxon>Asteroideae</taxon>
        <taxon>Heliantheae alliance</taxon>
        <taxon>Eupatorieae</taxon>
        <taxon>Mikania</taxon>
    </lineage>
</organism>
<feature type="signal peptide" evidence="1">
    <location>
        <begin position="1"/>
        <end position="24"/>
    </location>
</feature>
<sequence length="96" mass="9313">MASSSKLFLLLVVVGFIVCTSRTAQKLTGSELSFQDEKTLDGGGLTGRGLDLEEGLQAGGDYGGGSGLGGNVGGGGGFGDDGVSGSVGDEFGGGLH</sequence>
<dbReference type="Proteomes" id="UP000326396">
    <property type="component" value="Linkage Group LG3"/>
</dbReference>
<name>A0A5N6N709_9ASTR</name>
<keyword evidence="3" id="KW-1185">Reference proteome</keyword>
<evidence type="ECO:0008006" key="4">
    <source>
        <dbReference type="Google" id="ProtNLM"/>
    </source>
</evidence>
<feature type="chain" id="PRO_5024356997" description="Glycine-rich protein" evidence="1">
    <location>
        <begin position="25"/>
        <end position="96"/>
    </location>
</feature>
<evidence type="ECO:0000313" key="2">
    <source>
        <dbReference type="EMBL" id="KAD4386034.1"/>
    </source>
</evidence>